<feature type="transmembrane region" description="Helical" evidence="8">
    <location>
        <begin position="122"/>
        <end position="142"/>
    </location>
</feature>
<dbReference type="InterPro" id="IPR004761">
    <property type="entry name" value="Spore_GerAB"/>
</dbReference>
<dbReference type="EMBL" id="SMYO01000009">
    <property type="protein sequence ID" value="TDK59459.1"/>
    <property type="molecule type" value="Genomic_DNA"/>
</dbReference>
<dbReference type="Proteomes" id="UP001178888">
    <property type="component" value="Unassembled WGS sequence"/>
</dbReference>
<reference evidence="10 11" key="1">
    <citation type="submission" date="2019-03" db="EMBL/GenBank/DDBJ databases">
        <title>Bacillus niacini sp. nov. a Nicotinate-Metabolizing Mesophile Isolated from Soil.</title>
        <authorList>
            <person name="Zhang G."/>
        </authorList>
    </citation>
    <scope>NUCLEOTIDE SEQUENCE [LARGE SCALE GENOMIC DNA]</scope>
    <source>
        <strain evidence="10 11">WN066</strain>
    </source>
</reference>
<feature type="transmembrane region" description="Helical" evidence="8">
    <location>
        <begin position="85"/>
        <end position="110"/>
    </location>
</feature>
<evidence type="ECO:0000256" key="1">
    <source>
        <dbReference type="ARBA" id="ARBA00004141"/>
    </source>
</evidence>
<evidence type="ECO:0000256" key="4">
    <source>
        <dbReference type="ARBA" id="ARBA00022544"/>
    </source>
</evidence>
<feature type="transmembrane region" description="Helical" evidence="8">
    <location>
        <begin position="222"/>
        <end position="242"/>
    </location>
</feature>
<evidence type="ECO:0000256" key="3">
    <source>
        <dbReference type="ARBA" id="ARBA00022448"/>
    </source>
</evidence>
<dbReference type="AlphaFoldDB" id="A0A4R5VPL3"/>
<dbReference type="GO" id="GO:0009847">
    <property type="term" value="P:spore germination"/>
    <property type="evidence" value="ECO:0007669"/>
    <property type="project" value="InterPro"/>
</dbReference>
<organism evidence="10 11">
    <name type="scientific">Bacillus salipaludis</name>
    <dbReference type="NCBI Taxonomy" id="2547811"/>
    <lineage>
        <taxon>Bacteria</taxon>
        <taxon>Bacillati</taxon>
        <taxon>Bacillota</taxon>
        <taxon>Bacilli</taxon>
        <taxon>Bacillales</taxon>
        <taxon>Bacillaceae</taxon>
        <taxon>Bacillus</taxon>
    </lineage>
</organism>
<feature type="transmembrane region" description="Helical" evidence="8">
    <location>
        <begin position="271"/>
        <end position="293"/>
    </location>
</feature>
<name>A0A4R5VPL3_9BACI</name>
<feature type="transmembrane region" description="Helical" evidence="8">
    <location>
        <begin position="44"/>
        <end position="65"/>
    </location>
</feature>
<feature type="transmembrane region" description="Helical" evidence="8">
    <location>
        <begin position="149"/>
        <end position="172"/>
    </location>
</feature>
<reference evidence="9" key="2">
    <citation type="submission" date="2023-08" db="EMBL/GenBank/DDBJ databases">
        <title>Nitrogen cycling bacteria in agricultural field soils.</title>
        <authorList>
            <person name="Jang J."/>
        </authorList>
    </citation>
    <scope>NUCLEOTIDE SEQUENCE</scope>
    <source>
        <strain evidence="9">PS3-36</strain>
    </source>
</reference>
<dbReference type="PANTHER" id="PTHR34975:SF2">
    <property type="entry name" value="SPORE GERMINATION PROTEIN A2"/>
    <property type="match status" value="1"/>
</dbReference>
<feature type="transmembrane region" description="Helical" evidence="8">
    <location>
        <begin position="342"/>
        <end position="360"/>
    </location>
</feature>
<dbReference type="PANTHER" id="PTHR34975">
    <property type="entry name" value="SPORE GERMINATION PROTEIN A2"/>
    <property type="match status" value="1"/>
</dbReference>
<protein>
    <submittedName>
        <fullName evidence="9">GerAB/ArcD/ProY family transporter</fullName>
    </submittedName>
    <submittedName>
        <fullName evidence="10">Spore gernimation protein GerB</fullName>
    </submittedName>
</protein>
<keyword evidence="3" id="KW-0813">Transport</keyword>
<comment type="caution">
    <text evidence="10">The sequence shown here is derived from an EMBL/GenBank/DDBJ whole genome shotgun (WGS) entry which is preliminary data.</text>
</comment>
<evidence type="ECO:0000256" key="2">
    <source>
        <dbReference type="ARBA" id="ARBA00007998"/>
    </source>
</evidence>
<dbReference type="Proteomes" id="UP000295132">
    <property type="component" value="Unassembled WGS sequence"/>
</dbReference>
<dbReference type="GO" id="GO:0016020">
    <property type="term" value="C:membrane"/>
    <property type="evidence" value="ECO:0007669"/>
    <property type="project" value="UniProtKB-SubCell"/>
</dbReference>
<dbReference type="EMBL" id="JAVGVR010000001">
    <property type="protein sequence ID" value="MDQ6598155.1"/>
    <property type="molecule type" value="Genomic_DNA"/>
</dbReference>
<evidence type="ECO:0000256" key="6">
    <source>
        <dbReference type="ARBA" id="ARBA00022989"/>
    </source>
</evidence>
<accession>A0A4R5VPL3</accession>
<keyword evidence="6 8" id="KW-1133">Transmembrane helix</keyword>
<proteinExistence type="inferred from homology"/>
<gene>
    <name evidence="10" type="ORF">E2K98_19760</name>
    <name evidence="9" type="ORF">RCG21_17630</name>
</gene>
<evidence type="ECO:0000256" key="5">
    <source>
        <dbReference type="ARBA" id="ARBA00022692"/>
    </source>
</evidence>
<keyword evidence="5 8" id="KW-0812">Transmembrane</keyword>
<dbReference type="RefSeq" id="WP_133337119.1">
    <property type="nucleotide sequence ID" value="NZ_JAVGVR010000001.1"/>
</dbReference>
<dbReference type="Pfam" id="PF03845">
    <property type="entry name" value="Spore_permease"/>
    <property type="match status" value="1"/>
</dbReference>
<feature type="transmembrane region" description="Helical" evidence="8">
    <location>
        <begin position="305"/>
        <end position="322"/>
    </location>
</feature>
<sequence length="369" mass="43155">MSKQLNKSLTVSPFFLFFLIHSTQSGVGLLNFQGKIIKGAEQDAWVSILLVGISFHLIIWLLYFLLKKSNNGDIMSLHQQLFGRWLGNVLNIFFYGYMLLIISTIIRSYLSVLVTWVFPYTPIWFLSLTMIFVISYLVVGGFRVITGICFWGMIIPSLLLLTVYFPFQYAYWTNLLPVFNHSLSDYFVSAKESILMYSGPEFLLIYYPFIKDNQNSQKWAHISQAYTTILYLFITIISFVYFSHGQLEHVTWPTLMMSKIIRFPFIERFEYIFIFLWLLVVLPPCCMALWGAIRVLKESFKFKPRMSLWISIIIVHFMVINVKSKVEVEEMGTFIRFVSSSFLYIYIPILFLFILILQAFKKAKSVGVN</sequence>
<dbReference type="NCBIfam" id="TIGR00912">
    <property type="entry name" value="2A0309"/>
    <property type="match status" value="1"/>
</dbReference>
<evidence type="ECO:0000256" key="7">
    <source>
        <dbReference type="ARBA" id="ARBA00023136"/>
    </source>
</evidence>
<evidence type="ECO:0000313" key="12">
    <source>
        <dbReference type="Proteomes" id="UP001178888"/>
    </source>
</evidence>
<evidence type="ECO:0000256" key="8">
    <source>
        <dbReference type="SAM" id="Phobius"/>
    </source>
</evidence>
<evidence type="ECO:0000313" key="9">
    <source>
        <dbReference type="EMBL" id="MDQ6598155.1"/>
    </source>
</evidence>
<comment type="subcellular location">
    <subcellularLocation>
        <location evidence="1">Membrane</location>
        <topology evidence="1">Multi-pass membrane protein</topology>
    </subcellularLocation>
</comment>
<comment type="similarity">
    <text evidence="2">Belongs to the amino acid-polyamine-organocation (APC) superfamily. Spore germination protein (SGP) (TC 2.A.3.9) family.</text>
</comment>
<keyword evidence="12" id="KW-1185">Reference proteome</keyword>
<feature type="transmembrane region" description="Helical" evidence="8">
    <location>
        <begin position="192"/>
        <end position="210"/>
    </location>
</feature>
<evidence type="ECO:0000313" key="10">
    <source>
        <dbReference type="EMBL" id="TDK59459.1"/>
    </source>
</evidence>
<keyword evidence="4" id="KW-0309">Germination</keyword>
<keyword evidence="7 8" id="KW-0472">Membrane</keyword>
<evidence type="ECO:0000313" key="11">
    <source>
        <dbReference type="Proteomes" id="UP000295132"/>
    </source>
</evidence>